<dbReference type="GO" id="GO:0005549">
    <property type="term" value="F:odorant binding"/>
    <property type="evidence" value="ECO:0007669"/>
    <property type="project" value="InterPro"/>
</dbReference>
<keyword evidence="5 9" id="KW-1133">Transmembrane helix</keyword>
<dbReference type="OrthoDB" id="7534672at2759"/>
<keyword evidence="6 9" id="KW-0472">Membrane</keyword>
<feature type="transmembrane region" description="Helical" evidence="9">
    <location>
        <begin position="269"/>
        <end position="293"/>
    </location>
</feature>
<evidence type="ECO:0000256" key="4">
    <source>
        <dbReference type="ARBA" id="ARBA00022725"/>
    </source>
</evidence>
<dbReference type="GO" id="GO:0007165">
    <property type="term" value="P:signal transduction"/>
    <property type="evidence" value="ECO:0007669"/>
    <property type="project" value="UniProtKB-KW"/>
</dbReference>
<keyword evidence="2 9" id="KW-0716">Sensory transduction</keyword>
<feature type="transmembrane region" description="Helical" evidence="9">
    <location>
        <begin position="299"/>
        <end position="319"/>
    </location>
</feature>
<evidence type="ECO:0000256" key="8">
    <source>
        <dbReference type="ARBA" id="ARBA00023224"/>
    </source>
</evidence>
<evidence type="ECO:0000256" key="5">
    <source>
        <dbReference type="ARBA" id="ARBA00022989"/>
    </source>
</evidence>
<accession>A0A1J1IX64</accession>
<evidence type="ECO:0000256" key="3">
    <source>
        <dbReference type="ARBA" id="ARBA00022692"/>
    </source>
</evidence>
<keyword evidence="7 9" id="KW-0675">Receptor</keyword>
<evidence type="ECO:0000256" key="1">
    <source>
        <dbReference type="ARBA" id="ARBA00004141"/>
    </source>
</evidence>
<keyword evidence="11" id="KW-1185">Reference proteome</keyword>
<dbReference type="PANTHER" id="PTHR21137">
    <property type="entry name" value="ODORANT RECEPTOR"/>
    <property type="match status" value="1"/>
</dbReference>
<reference evidence="10 11" key="1">
    <citation type="submission" date="2015-04" db="EMBL/GenBank/DDBJ databases">
        <authorList>
            <person name="Syromyatnikov M.Y."/>
            <person name="Popov V.N."/>
        </authorList>
    </citation>
    <scope>NUCLEOTIDE SEQUENCE [LARGE SCALE GENOMIC DNA]</scope>
</reference>
<dbReference type="Pfam" id="PF02949">
    <property type="entry name" value="7tm_6"/>
    <property type="match status" value="1"/>
</dbReference>
<keyword evidence="3 9" id="KW-0812">Transmembrane</keyword>
<organism evidence="10 11">
    <name type="scientific">Clunio marinus</name>
    <dbReference type="NCBI Taxonomy" id="568069"/>
    <lineage>
        <taxon>Eukaryota</taxon>
        <taxon>Metazoa</taxon>
        <taxon>Ecdysozoa</taxon>
        <taxon>Arthropoda</taxon>
        <taxon>Hexapoda</taxon>
        <taxon>Insecta</taxon>
        <taxon>Pterygota</taxon>
        <taxon>Neoptera</taxon>
        <taxon>Endopterygota</taxon>
        <taxon>Diptera</taxon>
        <taxon>Nematocera</taxon>
        <taxon>Chironomoidea</taxon>
        <taxon>Chironomidae</taxon>
        <taxon>Clunio</taxon>
    </lineage>
</organism>
<feature type="transmembrane region" description="Helical" evidence="9">
    <location>
        <begin position="51"/>
        <end position="72"/>
    </location>
</feature>
<evidence type="ECO:0000256" key="7">
    <source>
        <dbReference type="ARBA" id="ARBA00023170"/>
    </source>
</evidence>
<keyword evidence="8 9" id="KW-0807">Transducer</keyword>
<comment type="caution">
    <text evidence="9">Lacks conserved residue(s) required for the propagation of feature annotation.</text>
</comment>
<keyword evidence="4 9" id="KW-0552">Olfaction</keyword>
<dbReference type="EMBL" id="CVRI01000063">
    <property type="protein sequence ID" value="CRL04298.1"/>
    <property type="molecule type" value="Genomic_DNA"/>
</dbReference>
<dbReference type="GO" id="GO:0004984">
    <property type="term" value="F:olfactory receptor activity"/>
    <property type="evidence" value="ECO:0007669"/>
    <property type="project" value="InterPro"/>
</dbReference>
<comment type="subcellular location">
    <subcellularLocation>
        <location evidence="9">Cell membrane</location>
        <topology evidence="9">Multi-pass membrane protein</topology>
    </subcellularLocation>
    <subcellularLocation>
        <location evidence="1">Membrane</location>
        <topology evidence="1">Multi-pass membrane protein</topology>
    </subcellularLocation>
</comment>
<dbReference type="AlphaFoldDB" id="A0A1J1IX64"/>
<feature type="transmembrane region" description="Helical" evidence="9">
    <location>
        <begin position="78"/>
        <end position="100"/>
    </location>
</feature>
<evidence type="ECO:0000256" key="9">
    <source>
        <dbReference type="RuleBase" id="RU351113"/>
    </source>
</evidence>
<comment type="similarity">
    <text evidence="9">Belongs to the insect chemoreceptor superfamily. Heteromeric odorant receptor channel (TC 1.A.69) family.</text>
</comment>
<dbReference type="Proteomes" id="UP000183832">
    <property type="component" value="Unassembled WGS sequence"/>
</dbReference>
<evidence type="ECO:0000313" key="11">
    <source>
        <dbReference type="Proteomes" id="UP000183832"/>
    </source>
</evidence>
<name>A0A1J1IX64_9DIPT</name>
<proteinExistence type="inferred from homology"/>
<sequence>MEVLREDEIGSFQMEDFTEFGIKFYKLIGLNMIPQRRTTWKEKLFQIFKSFLFVTFFLNIFLIEASMMIFVFKNSNDLSLIARVLPHVINLPYVVIKILYQYINRDKVAEIQGSLNEIFPKTRKEQNIFGTKNYVDELRKFTKIYGTVLVVGFTAFIFKGIVILFISKTNELPTSLWTPFHYERGIAFIPFLLWIYYIVWTKIIGSFAAEITLYTMVTLFSMSFDILRYKCEHIEMGESKLEDDELKQIKDIIIEHNKILELSKEWENIFSTFFLINFLQSSFFLCFIVFLMLSNGGMMLNYVPYLFAALSQTILICFLGQKMIDSSSSVGIGILNTELFNSRNTKMKQAILLIVLKSQKPSVLTMKKFGAISIETFTKVIEKYF</sequence>
<feature type="transmembrane region" description="Helical" evidence="9">
    <location>
        <begin position="187"/>
        <end position="220"/>
    </location>
</feature>
<protein>
    <recommendedName>
        <fullName evidence="9">Odorant receptor</fullName>
    </recommendedName>
</protein>
<feature type="transmembrane region" description="Helical" evidence="9">
    <location>
        <begin position="144"/>
        <end position="167"/>
    </location>
</feature>
<evidence type="ECO:0000256" key="6">
    <source>
        <dbReference type="ARBA" id="ARBA00023136"/>
    </source>
</evidence>
<dbReference type="InterPro" id="IPR004117">
    <property type="entry name" value="7tm6_olfct_rcpt"/>
</dbReference>
<dbReference type="GO" id="GO:0005886">
    <property type="term" value="C:plasma membrane"/>
    <property type="evidence" value="ECO:0007669"/>
    <property type="project" value="UniProtKB-SubCell"/>
</dbReference>
<evidence type="ECO:0000313" key="10">
    <source>
        <dbReference type="EMBL" id="CRL04298.1"/>
    </source>
</evidence>
<gene>
    <name evidence="10" type="ORF">CLUMA_CG017396</name>
</gene>
<dbReference type="PANTHER" id="PTHR21137:SF44">
    <property type="entry name" value="ODORANT RECEPTOR 13A-RELATED"/>
    <property type="match status" value="1"/>
</dbReference>
<evidence type="ECO:0000256" key="2">
    <source>
        <dbReference type="ARBA" id="ARBA00022606"/>
    </source>
</evidence>